<dbReference type="Proteomes" id="UP001162060">
    <property type="component" value="Unassembled WGS sequence"/>
</dbReference>
<dbReference type="EMBL" id="CAKLBY020000149">
    <property type="protein sequence ID" value="CAK7929039.1"/>
    <property type="molecule type" value="Genomic_DNA"/>
</dbReference>
<evidence type="ECO:0000313" key="2">
    <source>
        <dbReference type="Proteomes" id="UP001162060"/>
    </source>
</evidence>
<accession>A0AAV1U7E3</accession>
<gene>
    <name evidence="1" type="ORF">PM001_LOCUS14189</name>
</gene>
<proteinExistence type="predicted"/>
<organism evidence="1 2">
    <name type="scientific">Peronospora matthiolae</name>
    <dbReference type="NCBI Taxonomy" id="2874970"/>
    <lineage>
        <taxon>Eukaryota</taxon>
        <taxon>Sar</taxon>
        <taxon>Stramenopiles</taxon>
        <taxon>Oomycota</taxon>
        <taxon>Peronosporomycetes</taxon>
        <taxon>Peronosporales</taxon>
        <taxon>Peronosporaceae</taxon>
        <taxon>Peronospora</taxon>
    </lineage>
</organism>
<protein>
    <submittedName>
        <fullName evidence="1">Uncharacterized protein</fullName>
    </submittedName>
</protein>
<name>A0AAV1U7E3_9STRA</name>
<comment type="caution">
    <text evidence="1">The sequence shown here is derived from an EMBL/GenBank/DDBJ whole genome shotgun (WGS) entry which is preliminary data.</text>
</comment>
<evidence type="ECO:0000313" key="1">
    <source>
        <dbReference type="EMBL" id="CAK7929039.1"/>
    </source>
</evidence>
<reference evidence="1" key="1">
    <citation type="submission" date="2024-01" db="EMBL/GenBank/DDBJ databases">
        <authorList>
            <person name="Webb A."/>
        </authorList>
    </citation>
    <scope>NUCLEOTIDE SEQUENCE</scope>
    <source>
        <strain evidence="1">Pm1</strain>
    </source>
</reference>
<sequence length="76" mass="8409">MFALAQLENKRSIRSLRDELTAAHQDIAQLCEKVTSLIEKIGSLKRDHSKVNLALDRGGALRLSKRARTDSTCGDS</sequence>
<dbReference type="AlphaFoldDB" id="A0AAV1U7E3"/>